<proteinExistence type="predicted"/>
<dbReference type="EMBL" id="UGVQ01000002">
    <property type="protein sequence ID" value="SUE45529.1"/>
    <property type="molecule type" value="Genomic_DNA"/>
</dbReference>
<dbReference type="AlphaFoldDB" id="A0A0T9XLT9"/>
<evidence type="ECO:0000313" key="17">
    <source>
        <dbReference type="EMBL" id="SUE45529.1"/>
    </source>
</evidence>
<dbReference type="Proteomes" id="UP000041314">
    <property type="component" value="Unassembled WGS sequence"/>
</dbReference>
<evidence type="ECO:0000313" key="4">
    <source>
        <dbReference type="EMBL" id="EBS2452028.1"/>
    </source>
</evidence>
<accession>A0A0T9XLT9</accession>
<evidence type="ECO:0000313" key="21">
    <source>
        <dbReference type="Proteomes" id="UP000254190"/>
    </source>
</evidence>
<dbReference type="EMBL" id="DAAMHM010000004">
    <property type="protein sequence ID" value="HAC6680378.1"/>
    <property type="molecule type" value="Genomic_DNA"/>
</dbReference>
<dbReference type="Proteomes" id="UP000254190">
    <property type="component" value="Unassembled WGS sequence"/>
</dbReference>
<dbReference type="Proteomes" id="UP000839929">
    <property type="component" value="Unassembled WGS sequence"/>
</dbReference>
<evidence type="ECO:0000313" key="13">
    <source>
        <dbReference type="EMBL" id="EDG5286932.1"/>
    </source>
</evidence>
<reference evidence="18 19" key="1">
    <citation type="submission" date="2015-03" db="EMBL/GenBank/DDBJ databases">
        <authorList>
            <consortium name="Pathogen Informatics"/>
        </authorList>
    </citation>
    <scope>NUCLEOTIDE SEQUENCE [LARGE SCALE GENOMIC DNA]</scope>
    <source>
        <strain evidence="1 18">3476</strain>
        <strain evidence="2 19">A1104</strain>
        <strain evidence="3 20">D4891</strain>
    </source>
</reference>
<reference evidence="15" key="2">
    <citation type="journal article" date="2018" name="Genome Biol.">
        <title>SKESA: strategic k-mer extension for scrupulous assemblies.</title>
        <authorList>
            <person name="Souvorov A."/>
            <person name="Agarwala R."/>
            <person name="Lipman D.J."/>
        </authorList>
    </citation>
    <scope>NUCLEOTIDE SEQUENCE</scope>
    <source>
        <strain evidence="15">BCW_3301</strain>
        <strain evidence="16">M123</strain>
    </source>
</reference>
<evidence type="ECO:0000313" key="2">
    <source>
        <dbReference type="EMBL" id="CNU80577.1"/>
    </source>
</evidence>
<dbReference type="EMBL" id="DAAMEZ010000002">
    <property type="protein sequence ID" value="HAC6378200.1"/>
    <property type="molecule type" value="Genomic_DNA"/>
</dbReference>
<evidence type="ECO:0000313" key="7">
    <source>
        <dbReference type="EMBL" id="ECF1446648.1"/>
    </source>
</evidence>
<dbReference type="Proteomes" id="UP000039541">
    <property type="component" value="Unassembled WGS sequence"/>
</dbReference>
<dbReference type="Proteomes" id="UP000042394">
    <property type="component" value="Unassembled WGS sequence"/>
</dbReference>
<dbReference type="EMBL" id="AAGUWJ010000004">
    <property type="protein sequence ID" value="EBS2452028.1"/>
    <property type="molecule type" value="Genomic_DNA"/>
</dbReference>
<dbReference type="RefSeq" id="WP_021000890.1">
    <property type="nucleotide sequence ID" value="NZ_CBDGIL010000004.1"/>
</dbReference>
<evidence type="ECO:0000313" key="19">
    <source>
        <dbReference type="Proteomes" id="UP000041314"/>
    </source>
</evidence>
<dbReference type="EMBL" id="AAMEMP010000006">
    <property type="protein sequence ID" value="EDG5370208.1"/>
    <property type="molecule type" value="Genomic_DNA"/>
</dbReference>
<evidence type="ECO:0000313" key="3">
    <source>
        <dbReference type="EMBL" id="CNU82176.1"/>
    </source>
</evidence>
<evidence type="ECO:0000313" key="1">
    <source>
        <dbReference type="EMBL" id="CNU70211.1"/>
    </source>
</evidence>
<evidence type="ECO:0000313" key="14">
    <source>
        <dbReference type="EMBL" id="EDG5370208.1"/>
    </source>
</evidence>
<evidence type="ECO:0000313" key="11">
    <source>
        <dbReference type="EMBL" id="EDG5266943.1"/>
    </source>
</evidence>
<sequence>MLSRINVNNHRYVPSLDQLRKQARFLRDHCNVQLNHAYEMVAYFYQFSSWGDLLNHTTSDIAIEDQQIVAHMREELQTYRNRLAASDLQRLSQLAALKGTLTEAVVNDRIMTLNALDIVQIYNCLYNEEYWGEPAPVSWYEVLDETDRCLVLLAKRTALAGRTNTVNPHISFPWFGFRMYGYLHIDGNTLNYNCRELDSYLWLSEKKYTTIFSRPWFAAYVSGFIRMQLHSLCSSGFSGKMSFERINNVDLVSGPVRQSFFNDEIPSSSINTVVENLLSMGGVRDTRKQNITFRFGNGEMY</sequence>
<organism evidence="17 21">
    <name type="scientific">Salmonella enterica subsp. enterica serovar Bovismorbificans</name>
    <dbReference type="NCBI Taxonomy" id="58097"/>
    <lineage>
        <taxon>Bacteria</taxon>
        <taxon>Pseudomonadati</taxon>
        <taxon>Pseudomonadota</taxon>
        <taxon>Gammaproteobacteria</taxon>
        <taxon>Enterobacterales</taxon>
        <taxon>Enterobacteriaceae</taxon>
        <taxon>Salmonella</taxon>
    </lineage>
</organism>
<evidence type="ECO:0000313" key="10">
    <source>
        <dbReference type="EMBL" id="EDG5124989.1"/>
    </source>
</evidence>
<reference evidence="4" key="5">
    <citation type="submission" date="2018-07" db="EMBL/GenBank/DDBJ databases">
        <authorList>
            <person name="Ashton P.M."/>
            <person name="Dallman T."/>
            <person name="Nair S."/>
            <person name="De Pinna E."/>
            <person name="Peters T."/>
            <person name="Grant K."/>
        </authorList>
    </citation>
    <scope>NUCLEOTIDE SEQUENCE</scope>
    <source>
        <strain evidence="8">136768</strain>
        <strain evidence="13">138330</strain>
        <strain evidence="14">143652</strain>
        <strain evidence="9">273631</strain>
        <strain evidence="11">330535</strain>
        <strain evidence="12">333944</strain>
        <strain evidence="10">337042</strain>
        <strain evidence="4">387147</strain>
        <strain evidence="6">470200</strain>
        <strain evidence="5">598023</strain>
        <strain evidence="7">692616</strain>
    </source>
</reference>
<evidence type="ECO:0000313" key="18">
    <source>
        <dbReference type="Proteomes" id="UP000039541"/>
    </source>
</evidence>
<evidence type="ECO:0000313" key="12">
    <source>
        <dbReference type="EMBL" id="EDG5279325.1"/>
    </source>
</evidence>
<protein>
    <submittedName>
        <fullName evidence="17">Uncharacterized protein</fullName>
    </submittedName>
</protein>
<dbReference type="EMBL" id="AAMEML010000001">
    <property type="protein sequence ID" value="EDG5286932.1"/>
    <property type="molecule type" value="Genomic_DNA"/>
</dbReference>
<reference evidence="17 21" key="3">
    <citation type="submission" date="2018-06" db="EMBL/GenBank/DDBJ databases">
        <authorList>
            <consortium name="Pathogen Informatics"/>
            <person name="Doyle S."/>
        </authorList>
    </citation>
    <scope>NUCLEOTIDE SEQUENCE [LARGE SCALE GENOMIC DNA]</scope>
    <source>
        <strain evidence="17 21">NCTC5754</strain>
    </source>
</reference>
<evidence type="ECO:0000313" key="20">
    <source>
        <dbReference type="Proteomes" id="UP000042394"/>
    </source>
</evidence>
<dbReference type="EMBL" id="AAHTVM010000007">
    <property type="protein sequence ID" value="ECA2722406.1"/>
    <property type="molecule type" value="Genomic_DNA"/>
</dbReference>
<dbReference type="EMBL" id="AAMEJY010000008">
    <property type="protein sequence ID" value="EDG5018036.1"/>
    <property type="molecule type" value="Genomic_DNA"/>
</dbReference>
<evidence type="ECO:0000313" key="16">
    <source>
        <dbReference type="EMBL" id="HAC6680378.1"/>
    </source>
</evidence>
<dbReference type="EMBL" id="AAIKGE010000006">
    <property type="protein sequence ID" value="ECF1446648.1"/>
    <property type="molecule type" value="Genomic_DNA"/>
</dbReference>
<reference evidence="16" key="4">
    <citation type="submission" date="2018-07" db="EMBL/GenBank/DDBJ databases">
        <authorList>
            <consortium name="NCBI Pathogen Detection Project"/>
        </authorList>
    </citation>
    <scope>NUCLEOTIDE SEQUENCE</scope>
    <source>
        <strain evidence="15">BCW_3301</strain>
        <strain evidence="16">M123</strain>
    </source>
</reference>
<evidence type="ECO:0000313" key="15">
    <source>
        <dbReference type="EMBL" id="HAC6378200.1"/>
    </source>
</evidence>
<dbReference type="EMBL" id="CQPC01000050">
    <property type="protein sequence ID" value="CNU70211.1"/>
    <property type="molecule type" value="Genomic_DNA"/>
</dbReference>
<dbReference type="EMBL" id="AAMEMC010000005">
    <property type="protein sequence ID" value="EDG5266943.1"/>
    <property type="molecule type" value="Genomic_DNA"/>
</dbReference>
<dbReference type="EMBL" id="AAIJHK010000002">
    <property type="protein sequence ID" value="ECE8535080.1"/>
    <property type="molecule type" value="Genomic_DNA"/>
</dbReference>
<name>A0A0T9XLT9_SALET</name>
<evidence type="ECO:0000313" key="9">
    <source>
        <dbReference type="EMBL" id="EDG5018036.1"/>
    </source>
</evidence>
<dbReference type="EMBL" id="CQPA01000036">
    <property type="protein sequence ID" value="CNU80577.1"/>
    <property type="molecule type" value="Genomic_DNA"/>
</dbReference>
<evidence type="ECO:0000313" key="6">
    <source>
        <dbReference type="EMBL" id="ECE8535080.1"/>
    </source>
</evidence>
<dbReference type="EMBL" id="AAMEKY010000002">
    <property type="protein sequence ID" value="EDG5124989.1"/>
    <property type="molecule type" value="Genomic_DNA"/>
</dbReference>
<dbReference type="EMBL" id="CQPD01000041">
    <property type="protein sequence ID" value="CNU82176.1"/>
    <property type="molecule type" value="Genomic_DNA"/>
</dbReference>
<dbReference type="EMBL" id="AAMEMH010000003">
    <property type="protein sequence ID" value="EDG5279325.1"/>
    <property type="molecule type" value="Genomic_DNA"/>
</dbReference>
<gene>
    <name evidence="9" type="ORF">B7N00_13865</name>
    <name evidence="8" type="ORF">B7N01_13795</name>
    <name evidence="10" type="ORF">B7N35_02945</name>
    <name evidence="14" type="ORF">B7N72_08810</name>
    <name evidence="12" type="ORF">B7N78_05970</name>
    <name evidence="13" type="ORF">B7N80_00810</name>
    <name evidence="11" type="ORF">B7N84_11410</name>
    <name evidence="4" type="ORF">DRU31_06750</name>
    <name evidence="7" type="ORF">E0916_11870</name>
    <name evidence="5" type="ORF">EJV93_14535</name>
    <name evidence="2" type="ORF">ERS008198_03609</name>
    <name evidence="1" type="ORF">ERS008202_03347</name>
    <name evidence="3" type="ORF">ERS008207_03563</name>
    <name evidence="6" type="ORF">EWC73_02400</name>
    <name evidence="15" type="ORF">G0B02_03485</name>
    <name evidence="16" type="ORF">G0D18_06815</name>
    <name evidence="17" type="ORF">NCTC5754_00303</name>
</gene>
<evidence type="ECO:0000313" key="8">
    <source>
        <dbReference type="EMBL" id="EDG4995499.1"/>
    </source>
</evidence>
<dbReference type="EMBL" id="AAMEJW010000013">
    <property type="protein sequence ID" value="EDG4995499.1"/>
    <property type="molecule type" value="Genomic_DNA"/>
</dbReference>
<evidence type="ECO:0000313" key="5">
    <source>
        <dbReference type="EMBL" id="ECA2722406.1"/>
    </source>
</evidence>